<dbReference type="InterPro" id="IPR039569">
    <property type="entry name" value="FAS1-like_DH_region"/>
</dbReference>
<feature type="domain" description="FAS1-like dehydratase" evidence="1">
    <location>
        <begin position="88"/>
        <end position="147"/>
    </location>
</feature>
<sequence length="296" mass="33621">MQFARQDTSRRHTYMNAEEWKGKSENLSDSMAPEQLQRFEEMLNHNPSDIGHGSELSTCAHWAFFHAPLPNSELGVSGNPRNHGLIPPCDLPRRMWAGGKLVFRKPLITGSPAEKKSTLIDVSEKEGSSGKLCFVRLKHQVSQKGALAIDEDQEYVFREENEKGAHPIRTDPMDLDPDWKKLTRPDALQLFRFSAVTWNSHRIHYDQEYAREVEGYPNPLIHAPFLLLLMLDSFRSKHDGKVITSIEYRSVGPVYLGEQISIGGKSIDNFTEALRVTGPEGKLAMKADVNWSYSWT</sequence>
<dbReference type="GO" id="GO:0019171">
    <property type="term" value="F:(3R)-hydroxyacyl-[acyl-carrier-protein] dehydratase activity"/>
    <property type="evidence" value="ECO:0007669"/>
    <property type="project" value="TreeGrafter"/>
</dbReference>
<dbReference type="PANTHER" id="PTHR28152:SF1">
    <property type="entry name" value="HYDROXYACYL-THIOESTER DEHYDRATASE TYPE 2, MITOCHONDRIAL"/>
    <property type="match status" value="1"/>
</dbReference>
<name>A0A316TYE3_9BACT</name>
<evidence type="ECO:0000259" key="1">
    <source>
        <dbReference type="Pfam" id="PF13452"/>
    </source>
</evidence>
<dbReference type="Pfam" id="PF13452">
    <property type="entry name" value="FAS1_DH_region"/>
    <property type="match status" value="1"/>
</dbReference>
<dbReference type="SUPFAM" id="SSF54637">
    <property type="entry name" value="Thioesterase/thiol ester dehydrase-isomerase"/>
    <property type="match status" value="1"/>
</dbReference>
<dbReference type="AlphaFoldDB" id="A0A316TYE3"/>
<dbReference type="PANTHER" id="PTHR28152">
    <property type="entry name" value="HYDROXYACYL-THIOESTER DEHYDRATASE TYPE 2, MITOCHONDRIAL"/>
    <property type="match status" value="1"/>
</dbReference>
<proteinExistence type="predicted"/>
<protein>
    <recommendedName>
        <fullName evidence="1">FAS1-like dehydratase domain-containing protein</fullName>
    </recommendedName>
</protein>
<dbReference type="Gene3D" id="3.10.129.10">
    <property type="entry name" value="Hotdog Thioesterase"/>
    <property type="match status" value="1"/>
</dbReference>
<dbReference type="InterPro" id="IPR029069">
    <property type="entry name" value="HotDog_dom_sf"/>
</dbReference>
<organism evidence="2 3">
    <name type="scientific">Rhodohalobacter mucosus</name>
    <dbReference type="NCBI Taxonomy" id="2079485"/>
    <lineage>
        <taxon>Bacteria</taxon>
        <taxon>Pseudomonadati</taxon>
        <taxon>Balneolota</taxon>
        <taxon>Balneolia</taxon>
        <taxon>Balneolales</taxon>
        <taxon>Balneolaceae</taxon>
        <taxon>Rhodohalobacter</taxon>
    </lineage>
</organism>
<dbReference type="EMBL" id="QGGB01000002">
    <property type="protein sequence ID" value="PWN07892.1"/>
    <property type="molecule type" value="Genomic_DNA"/>
</dbReference>
<reference evidence="2 3" key="1">
    <citation type="submission" date="2018-05" db="EMBL/GenBank/DDBJ databases">
        <title>Rhodohalobacter halophilus gen. nov., sp. nov., a moderately halophilic member of the family Balneolaceae.</title>
        <authorList>
            <person name="Liu Z.-W."/>
        </authorList>
    </citation>
    <scope>NUCLEOTIDE SEQUENCE [LARGE SCALE GENOMIC DNA]</scope>
    <source>
        <strain evidence="2 3">8A47</strain>
    </source>
</reference>
<evidence type="ECO:0000313" key="3">
    <source>
        <dbReference type="Proteomes" id="UP000245533"/>
    </source>
</evidence>
<accession>A0A316TYE3</accession>
<dbReference type="Proteomes" id="UP000245533">
    <property type="component" value="Unassembled WGS sequence"/>
</dbReference>
<evidence type="ECO:0000313" key="2">
    <source>
        <dbReference type="EMBL" id="PWN07892.1"/>
    </source>
</evidence>
<gene>
    <name evidence="2" type="ORF">DDZ15_02465</name>
</gene>
<comment type="caution">
    <text evidence="2">The sequence shown here is derived from an EMBL/GenBank/DDBJ whole genome shotgun (WGS) entry which is preliminary data.</text>
</comment>
<dbReference type="InterPro" id="IPR052741">
    <property type="entry name" value="Mitochondrial_HTD2"/>
</dbReference>
<keyword evidence="3" id="KW-1185">Reference proteome</keyword>